<sequence>MGNRSDCRGRWEELTARDTYLDGLRALVGGLTRA</sequence>
<keyword evidence="2" id="KW-1185">Reference proteome</keyword>
<dbReference type="EMBL" id="JACCBA010000001">
    <property type="protein sequence ID" value="NYD51228.1"/>
    <property type="molecule type" value="Genomic_DNA"/>
</dbReference>
<evidence type="ECO:0000313" key="1">
    <source>
        <dbReference type="EMBL" id="NYD51228.1"/>
    </source>
</evidence>
<accession>A0A7Y9ENW5</accession>
<dbReference type="AlphaFoldDB" id="A0A7Y9ENW5"/>
<proteinExistence type="predicted"/>
<reference evidence="1 2" key="1">
    <citation type="submission" date="2020-07" db="EMBL/GenBank/DDBJ databases">
        <title>Sequencing the genomes of 1000 actinobacteria strains.</title>
        <authorList>
            <person name="Klenk H.-P."/>
        </authorList>
    </citation>
    <scope>NUCLEOTIDE SEQUENCE [LARGE SCALE GENOMIC DNA]</scope>
    <source>
        <strain evidence="1 2">DSM 40398</strain>
    </source>
</reference>
<dbReference type="Proteomes" id="UP000529783">
    <property type="component" value="Unassembled WGS sequence"/>
</dbReference>
<evidence type="ECO:0000313" key="2">
    <source>
        <dbReference type="Proteomes" id="UP000529783"/>
    </source>
</evidence>
<gene>
    <name evidence="1" type="ORF">BJY14_007211</name>
</gene>
<protein>
    <submittedName>
        <fullName evidence="1">Uncharacterized protein</fullName>
    </submittedName>
</protein>
<comment type="caution">
    <text evidence="1">The sequence shown here is derived from an EMBL/GenBank/DDBJ whole genome shotgun (WGS) entry which is preliminary data.</text>
</comment>
<organism evidence="1 2">
    <name type="scientific">Actinomadura luteofluorescens</name>
    <dbReference type="NCBI Taxonomy" id="46163"/>
    <lineage>
        <taxon>Bacteria</taxon>
        <taxon>Bacillati</taxon>
        <taxon>Actinomycetota</taxon>
        <taxon>Actinomycetes</taxon>
        <taxon>Streptosporangiales</taxon>
        <taxon>Thermomonosporaceae</taxon>
        <taxon>Actinomadura</taxon>
    </lineage>
</organism>
<name>A0A7Y9ENW5_9ACTN</name>